<feature type="region of interest" description="Disordered" evidence="6">
    <location>
        <begin position="152"/>
        <end position="173"/>
    </location>
</feature>
<dbReference type="InterPro" id="IPR000058">
    <property type="entry name" value="Znf_AN1"/>
</dbReference>
<keyword evidence="1" id="KW-0479">Metal-binding</keyword>
<dbReference type="PANTHER" id="PTHR14677:SF40">
    <property type="entry name" value="CDC48-ASSOCIATED UBIQUITIN-LIKE_ZINC FINGER PROTEIN 1"/>
    <property type="match status" value="1"/>
</dbReference>
<dbReference type="PANTHER" id="PTHR14677">
    <property type="entry name" value="ARSENITE INDUCUBLE RNA ASSOCIATED PROTEIN AIP-1-RELATED"/>
    <property type="match status" value="1"/>
</dbReference>
<dbReference type="GO" id="GO:0005737">
    <property type="term" value="C:cytoplasm"/>
    <property type="evidence" value="ECO:0007669"/>
    <property type="project" value="TreeGrafter"/>
</dbReference>
<organism evidence="8 9">
    <name type="scientific">Bondarzewia mesenterica</name>
    <dbReference type="NCBI Taxonomy" id="1095465"/>
    <lineage>
        <taxon>Eukaryota</taxon>
        <taxon>Fungi</taxon>
        <taxon>Dikarya</taxon>
        <taxon>Basidiomycota</taxon>
        <taxon>Agaricomycotina</taxon>
        <taxon>Agaricomycetes</taxon>
        <taxon>Russulales</taxon>
        <taxon>Bondarzewiaceae</taxon>
        <taxon>Bondarzewia</taxon>
    </lineage>
</organism>
<gene>
    <name evidence="8" type="ORF">EW146_g1182</name>
</gene>
<accession>A0A4S4MAU8</accession>
<feature type="region of interest" description="Disordered" evidence="6">
    <location>
        <begin position="193"/>
        <end position="290"/>
    </location>
</feature>
<keyword evidence="9" id="KW-1185">Reference proteome</keyword>
<dbReference type="InterPro" id="IPR035896">
    <property type="entry name" value="AN1-like_Znf"/>
</dbReference>
<dbReference type="AlphaFoldDB" id="A0A4S4MAU8"/>
<feature type="compositionally biased region" description="Low complexity" evidence="6">
    <location>
        <begin position="234"/>
        <end position="266"/>
    </location>
</feature>
<dbReference type="PROSITE" id="PS51039">
    <property type="entry name" value="ZF_AN1"/>
    <property type="match status" value="1"/>
</dbReference>
<dbReference type="Proteomes" id="UP000310158">
    <property type="component" value="Unassembled WGS sequence"/>
</dbReference>
<feature type="compositionally biased region" description="Low complexity" evidence="6">
    <location>
        <begin position="152"/>
        <end position="168"/>
    </location>
</feature>
<sequence length="334" mass="35788">MSGSSVTPGRDQQLLFIGQQCSDRSCQLVDFLPIKCQHCSQPFCADHYLPAAHRCDKYDEHQHNRVAPSCPLCNIPIAIPPGEDPNIRMERHFNYDCSVMTGKSGKAKSTPTCAKAKCGKVLFAPIPCEKCKEQFCPSHRFPVDHNCPSLISSSSPSSTSKLHSSRLPNVTSQTVAASSSAKAAIKRAIANVGSSTASSTAGHGITPSSASKPSSPSKASPRPNPFSKTDRPRTTVVTPTTTANLSDTTSSTTSAATTIHATTADTPPQQCSPKLPAKSSMNFSRAREERDSRMRAMQARARKGLLSEDEKLILASLEAERSKGGGRNKECIIM</sequence>
<comment type="caution">
    <text evidence="8">The sequence shown here is derived from an EMBL/GenBank/DDBJ whole genome shotgun (WGS) entry which is preliminary data.</text>
</comment>
<evidence type="ECO:0000256" key="4">
    <source>
        <dbReference type="ARBA" id="ARBA00022833"/>
    </source>
</evidence>
<dbReference type="GO" id="GO:0008270">
    <property type="term" value="F:zinc ion binding"/>
    <property type="evidence" value="ECO:0007669"/>
    <property type="project" value="UniProtKB-KW"/>
</dbReference>
<dbReference type="SMART" id="SM00154">
    <property type="entry name" value="ZnF_AN1"/>
    <property type="match status" value="2"/>
</dbReference>
<evidence type="ECO:0000313" key="9">
    <source>
        <dbReference type="Proteomes" id="UP000310158"/>
    </source>
</evidence>
<keyword evidence="2" id="KW-0677">Repeat</keyword>
<evidence type="ECO:0000256" key="5">
    <source>
        <dbReference type="PROSITE-ProRule" id="PRU00449"/>
    </source>
</evidence>
<keyword evidence="4" id="KW-0862">Zinc</keyword>
<dbReference type="Pfam" id="PF25403">
    <property type="entry name" value="zf-C2H2_ZFAND2"/>
    <property type="match status" value="1"/>
</dbReference>
<evidence type="ECO:0000256" key="2">
    <source>
        <dbReference type="ARBA" id="ARBA00022737"/>
    </source>
</evidence>
<feature type="domain" description="AN1-type" evidence="7">
    <location>
        <begin position="107"/>
        <end position="155"/>
    </location>
</feature>
<protein>
    <recommendedName>
        <fullName evidence="7">AN1-type domain-containing protein</fullName>
    </recommendedName>
</protein>
<dbReference type="EMBL" id="SGPL01000029">
    <property type="protein sequence ID" value="THH20080.1"/>
    <property type="molecule type" value="Genomic_DNA"/>
</dbReference>
<evidence type="ECO:0000256" key="3">
    <source>
        <dbReference type="ARBA" id="ARBA00022771"/>
    </source>
</evidence>
<evidence type="ECO:0000256" key="6">
    <source>
        <dbReference type="SAM" id="MobiDB-lite"/>
    </source>
</evidence>
<evidence type="ECO:0000313" key="8">
    <source>
        <dbReference type="EMBL" id="THH20080.1"/>
    </source>
</evidence>
<evidence type="ECO:0000256" key="1">
    <source>
        <dbReference type="ARBA" id="ARBA00022723"/>
    </source>
</evidence>
<dbReference type="OrthoDB" id="431929at2759"/>
<name>A0A4S4MAU8_9AGAM</name>
<keyword evidence="3 5" id="KW-0863">Zinc-finger</keyword>
<proteinExistence type="predicted"/>
<feature type="compositionally biased region" description="Low complexity" evidence="6">
    <location>
        <begin position="193"/>
        <end position="221"/>
    </location>
</feature>
<dbReference type="InterPro" id="IPR057357">
    <property type="entry name" value="Znf-C2H2_ZFAND2A/B"/>
</dbReference>
<dbReference type="Gene3D" id="4.10.1110.10">
    <property type="entry name" value="AN1-like Zinc finger"/>
    <property type="match status" value="2"/>
</dbReference>
<dbReference type="SUPFAM" id="SSF118310">
    <property type="entry name" value="AN1-like Zinc finger"/>
    <property type="match status" value="2"/>
</dbReference>
<evidence type="ECO:0000259" key="7">
    <source>
        <dbReference type="PROSITE" id="PS51039"/>
    </source>
</evidence>
<dbReference type="Pfam" id="PF01428">
    <property type="entry name" value="zf-AN1"/>
    <property type="match status" value="2"/>
</dbReference>
<reference evidence="8 9" key="1">
    <citation type="submission" date="2019-02" db="EMBL/GenBank/DDBJ databases">
        <title>Genome sequencing of the rare red list fungi Bondarzewia mesenterica.</title>
        <authorList>
            <person name="Buettner E."/>
            <person name="Kellner H."/>
        </authorList>
    </citation>
    <scope>NUCLEOTIDE SEQUENCE [LARGE SCALE GENOMIC DNA]</scope>
    <source>
        <strain evidence="8 9">DSM 108281</strain>
    </source>
</reference>